<keyword evidence="4" id="KW-1185">Reference proteome</keyword>
<dbReference type="PANTHER" id="PTHR38248:SF2">
    <property type="entry name" value="FUNK1 11"/>
    <property type="match status" value="1"/>
</dbReference>
<gene>
    <name evidence="3" type="ORF">EVG20_g2910</name>
</gene>
<reference evidence="3 4" key="1">
    <citation type="submission" date="2019-02" db="EMBL/GenBank/DDBJ databases">
        <title>Genome sequencing of the rare red list fungi Dentipellis fragilis.</title>
        <authorList>
            <person name="Buettner E."/>
            <person name="Kellner H."/>
        </authorList>
    </citation>
    <scope>NUCLEOTIDE SEQUENCE [LARGE SCALE GENOMIC DNA]</scope>
    <source>
        <strain evidence="3 4">DSM 105465</strain>
    </source>
</reference>
<organism evidence="3 4">
    <name type="scientific">Dentipellis fragilis</name>
    <dbReference type="NCBI Taxonomy" id="205917"/>
    <lineage>
        <taxon>Eukaryota</taxon>
        <taxon>Fungi</taxon>
        <taxon>Dikarya</taxon>
        <taxon>Basidiomycota</taxon>
        <taxon>Agaricomycotina</taxon>
        <taxon>Agaricomycetes</taxon>
        <taxon>Russulales</taxon>
        <taxon>Hericiaceae</taxon>
        <taxon>Dentipellis</taxon>
    </lineage>
</organism>
<name>A0A4Y9Z5M6_9AGAM</name>
<dbReference type="Proteomes" id="UP000298327">
    <property type="component" value="Unassembled WGS sequence"/>
</dbReference>
<dbReference type="GO" id="GO:0004672">
    <property type="term" value="F:protein kinase activity"/>
    <property type="evidence" value="ECO:0007669"/>
    <property type="project" value="InterPro"/>
</dbReference>
<proteinExistence type="predicted"/>
<sequence length="901" mass="102176">MSLSNTPMKQYLYTQHFHRDGKYTLADEADRVVKAEMRCHAFGNTLNMASTLLGGEDVNRVASHVWQRLKDEGMYGRRGRTGPFRWKDLPINPSSEGLIYTPLTKILNAITNACSKDARFKIIWRDEHLKRPASEHAADMKPDIIASFSYASGSDRSPVWWRSMQTLIEVKKQGHALPAAAQLLRYLRQTLREQPDRRFMVGFVYSNCHLTLWHVDRSGALASAPFNVHEHPIEFIRAIVGLVVKSPEELGWDPTMQMYAKRDGERLGHGIYSYNIDANTTPIVTNSPYGRMWLVTVHKYQEDASGRMETEQFVLFRALSLSRAEVLRGRATRVWKAWRLEDMWMLKEDRPVYVFKDSWRDERRGQEGTLYHEAGSCAGVAKLHSFGIVRIGEQEDTTLEVARKGLQHNGKALNLETKQSKVFDAHEEDKYLMPSFKPEEHAEDFFEYDGKTTGPIPRNRIHTRLVMSSYGWPLVHFASLSELVGALYDAVAGHKTLYDKGILHRDISSGNIILPGHPKPNRGLLIDLDYGIPYETHKTLSDDERSGTVAFMSYEMLADTQYRPIRPSRNDVKRQMMAVNAEPSTAAASGVKHDAIHDLESLFWVLCWICLTREGPGKIRETWPKSTEQVNLIRATIAETFEHNSSKDIARFKLELLGTLGTWSNKIMGAASPYFMPLSDCLYDLHELLWDTYGTRDFSRIHEEFLAILAQAEASEEVQNWHQLHPEYQIMEDQERARRNTELKLFESPQAERVTGAGVLVTVASRPATIMEEDESDEDAVLPVVKEDSLPLAPKGREMARRKSMGQMDGQDTSPSTLPRRESARIAKRKSMGQIGEQKAGPSTAKQSASTRITKRKSEGLRDEAEVNAEAGSSSGPARKRKASTSTAENKTKKLKRKHSS</sequence>
<dbReference type="EMBL" id="SEOQ01000122">
    <property type="protein sequence ID" value="TFY70025.1"/>
    <property type="molecule type" value="Genomic_DNA"/>
</dbReference>
<dbReference type="InterPro" id="IPR040976">
    <property type="entry name" value="Pkinase_fungal"/>
</dbReference>
<accession>A0A4Y9Z5M6</accession>
<dbReference type="PROSITE" id="PS00109">
    <property type="entry name" value="PROTEIN_KINASE_TYR"/>
    <property type="match status" value="1"/>
</dbReference>
<evidence type="ECO:0000313" key="4">
    <source>
        <dbReference type="Proteomes" id="UP000298327"/>
    </source>
</evidence>
<dbReference type="STRING" id="205917.A0A4Y9Z5M6"/>
<dbReference type="OrthoDB" id="3185297at2759"/>
<feature type="compositionally biased region" description="Acidic residues" evidence="1">
    <location>
        <begin position="771"/>
        <end position="780"/>
    </location>
</feature>
<dbReference type="Pfam" id="PF17667">
    <property type="entry name" value="Pkinase_fungal"/>
    <property type="match status" value="1"/>
</dbReference>
<feature type="compositionally biased region" description="Basic and acidic residues" evidence="1">
    <location>
        <begin position="785"/>
        <end position="801"/>
    </location>
</feature>
<dbReference type="InterPro" id="IPR011009">
    <property type="entry name" value="Kinase-like_dom_sf"/>
</dbReference>
<evidence type="ECO:0000256" key="1">
    <source>
        <dbReference type="SAM" id="MobiDB-lite"/>
    </source>
</evidence>
<evidence type="ECO:0000313" key="3">
    <source>
        <dbReference type="EMBL" id="TFY70025.1"/>
    </source>
</evidence>
<dbReference type="InterPro" id="IPR008266">
    <property type="entry name" value="Tyr_kinase_AS"/>
</dbReference>
<dbReference type="PANTHER" id="PTHR38248">
    <property type="entry name" value="FUNK1 6"/>
    <property type="match status" value="1"/>
</dbReference>
<dbReference type="AlphaFoldDB" id="A0A4Y9Z5M6"/>
<feature type="compositionally biased region" description="Basic and acidic residues" evidence="1">
    <location>
        <begin position="856"/>
        <end position="865"/>
    </location>
</feature>
<feature type="region of interest" description="Disordered" evidence="1">
    <location>
        <begin position="770"/>
        <end position="901"/>
    </location>
</feature>
<protein>
    <recommendedName>
        <fullName evidence="2">Fungal-type protein kinase domain-containing protein</fullName>
    </recommendedName>
</protein>
<dbReference type="Gene3D" id="1.10.510.10">
    <property type="entry name" value="Transferase(Phosphotransferase) domain 1"/>
    <property type="match status" value="1"/>
</dbReference>
<evidence type="ECO:0000259" key="2">
    <source>
        <dbReference type="Pfam" id="PF17667"/>
    </source>
</evidence>
<feature type="domain" description="Fungal-type protein kinase" evidence="2">
    <location>
        <begin position="152"/>
        <end position="610"/>
    </location>
</feature>
<dbReference type="SUPFAM" id="SSF56112">
    <property type="entry name" value="Protein kinase-like (PK-like)"/>
    <property type="match status" value="1"/>
</dbReference>
<comment type="caution">
    <text evidence="3">The sequence shown here is derived from an EMBL/GenBank/DDBJ whole genome shotgun (WGS) entry which is preliminary data.</text>
</comment>